<dbReference type="PROSITE" id="PS00061">
    <property type="entry name" value="ADH_SHORT"/>
    <property type="match status" value="1"/>
</dbReference>
<evidence type="ECO:0000256" key="3">
    <source>
        <dbReference type="ARBA" id="ARBA00022857"/>
    </source>
</evidence>
<dbReference type="Pfam" id="PF00106">
    <property type="entry name" value="adh_short"/>
    <property type="match status" value="1"/>
</dbReference>
<dbReference type="InterPro" id="IPR036291">
    <property type="entry name" value="NAD(P)-bd_dom_sf"/>
</dbReference>
<evidence type="ECO:0000313" key="5">
    <source>
        <dbReference type="EMBL" id="TFK49322.1"/>
    </source>
</evidence>
<dbReference type="GO" id="GO:0005783">
    <property type="term" value="C:endoplasmic reticulum"/>
    <property type="evidence" value="ECO:0007669"/>
    <property type="project" value="UniProtKB-SubCell"/>
</dbReference>
<dbReference type="PANTHER" id="PTHR43899">
    <property type="entry name" value="RH59310P"/>
    <property type="match status" value="1"/>
</dbReference>
<dbReference type="PRINTS" id="PR00081">
    <property type="entry name" value="GDHRDH"/>
</dbReference>
<evidence type="ECO:0000256" key="4">
    <source>
        <dbReference type="ARBA" id="ARBA00023002"/>
    </source>
</evidence>
<keyword evidence="6" id="KW-1185">Reference proteome</keyword>
<protein>
    <submittedName>
        <fullName evidence="5">NAD(P)-binding protein</fullName>
    </submittedName>
</protein>
<evidence type="ECO:0000256" key="2">
    <source>
        <dbReference type="ARBA" id="ARBA00006484"/>
    </source>
</evidence>
<dbReference type="STRING" id="5364.A0A5C3MWS3"/>
<dbReference type="PANTHER" id="PTHR43899:SF13">
    <property type="entry name" value="RH59310P"/>
    <property type="match status" value="1"/>
</dbReference>
<dbReference type="EMBL" id="ML213516">
    <property type="protein sequence ID" value="TFK49322.1"/>
    <property type="molecule type" value="Genomic_DNA"/>
</dbReference>
<name>A0A5C3MWS3_9AGAM</name>
<keyword evidence="4" id="KW-0560">Oxidoreductase</keyword>
<dbReference type="GO" id="GO:0016491">
    <property type="term" value="F:oxidoreductase activity"/>
    <property type="evidence" value="ECO:0007669"/>
    <property type="project" value="UniProtKB-KW"/>
</dbReference>
<comment type="subcellular location">
    <subcellularLocation>
        <location evidence="1">Endoplasmic reticulum</location>
    </subcellularLocation>
</comment>
<dbReference type="OrthoDB" id="47007at2759"/>
<gene>
    <name evidence="5" type="ORF">OE88DRAFT_1646373</name>
</gene>
<comment type="similarity">
    <text evidence="2">Belongs to the short-chain dehydrogenases/reductases (SDR) family.</text>
</comment>
<dbReference type="AlphaFoldDB" id="A0A5C3MWS3"/>
<organism evidence="5 6">
    <name type="scientific">Heliocybe sulcata</name>
    <dbReference type="NCBI Taxonomy" id="5364"/>
    <lineage>
        <taxon>Eukaryota</taxon>
        <taxon>Fungi</taxon>
        <taxon>Dikarya</taxon>
        <taxon>Basidiomycota</taxon>
        <taxon>Agaricomycotina</taxon>
        <taxon>Agaricomycetes</taxon>
        <taxon>Gloeophyllales</taxon>
        <taxon>Gloeophyllaceae</taxon>
        <taxon>Heliocybe</taxon>
    </lineage>
</organism>
<dbReference type="InterPro" id="IPR002347">
    <property type="entry name" value="SDR_fam"/>
</dbReference>
<dbReference type="Gene3D" id="3.40.50.720">
    <property type="entry name" value="NAD(P)-binding Rossmann-like Domain"/>
    <property type="match status" value="2"/>
</dbReference>
<sequence>MIAVGTMTVNSPATSTAGSRTPIIQHHIADRVITYGIICPCKGKQTEDWITVETRSWTLESERLRWRCRRCGLRAVEETVTMIRQTFEVFAVCVQDGGGGAGRVGNGSGSGQLRANMFWRLWASSNGINYFKHGEESWALVTGASDGIGKAVCKALAQKGFNVILHGRTQEKLNSVKEELQAACPERKFEIVVADATQASLVPEVAAAVKDKHVTILFNNLTRAMLPQLIANKPSAVVNVGSFVAAHPPPFLSVYAGAKGYSLAFSRALRTEMRLIGHKDVDIQYHEVHSVATQANGRPVSTIVPHPDAMARAILVAIGRRTGFITPYWAHELTSWFMSVVPETWLNHLVAAELQKERTDLQKSN</sequence>
<reference evidence="5 6" key="1">
    <citation type="journal article" date="2019" name="Nat. Ecol. Evol.">
        <title>Megaphylogeny resolves global patterns of mushroom evolution.</title>
        <authorList>
            <person name="Varga T."/>
            <person name="Krizsan K."/>
            <person name="Foldi C."/>
            <person name="Dima B."/>
            <person name="Sanchez-Garcia M."/>
            <person name="Sanchez-Ramirez S."/>
            <person name="Szollosi G.J."/>
            <person name="Szarkandi J.G."/>
            <person name="Papp V."/>
            <person name="Albert L."/>
            <person name="Andreopoulos W."/>
            <person name="Angelini C."/>
            <person name="Antonin V."/>
            <person name="Barry K.W."/>
            <person name="Bougher N.L."/>
            <person name="Buchanan P."/>
            <person name="Buyck B."/>
            <person name="Bense V."/>
            <person name="Catcheside P."/>
            <person name="Chovatia M."/>
            <person name="Cooper J."/>
            <person name="Damon W."/>
            <person name="Desjardin D."/>
            <person name="Finy P."/>
            <person name="Geml J."/>
            <person name="Haridas S."/>
            <person name="Hughes K."/>
            <person name="Justo A."/>
            <person name="Karasinski D."/>
            <person name="Kautmanova I."/>
            <person name="Kiss B."/>
            <person name="Kocsube S."/>
            <person name="Kotiranta H."/>
            <person name="LaButti K.M."/>
            <person name="Lechner B.E."/>
            <person name="Liimatainen K."/>
            <person name="Lipzen A."/>
            <person name="Lukacs Z."/>
            <person name="Mihaltcheva S."/>
            <person name="Morgado L.N."/>
            <person name="Niskanen T."/>
            <person name="Noordeloos M.E."/>
            <person name="Ohm R.A."/>
            <person name="Ortiz-Santana B."/>
            <person name="Ovrebo C."/>
            <person name="Racz N."/>
            <person name="Riley R."/>
            <person name="Savchenko A."/>
            <person name="Shiryaev A."/>
            <person name="Soop K."/>
            <person name="Spirin V."/>
            <person name="Szebenyi C."/>
            <person name="Tomsovsky M."/>
            <person name="Tulloss R.E."/>
            <person name="Uehling J."/>
            <person name="Grigoriev I.V."/>
            <person name="Vagvolgyi C."/>
            <person name="Papp T."/>
            <person name="Martin F.M."/>
            <person name="Miettinen O."/>
            <person name="Hibbett D.S."/>
            <person name="Nagy L.G."/>
        </authorList>
    </citation>
    <scope>NUCLEOTIDE SEQUENCE [LARGE SCALE GENOMIC DNA]</scope>
    <source>
        <strain evidence="5 6">OMC1185</strain>
    </source>
</reference>
<dbReference type="InterPro" id="IPR051019">
    <property type="entry name" value="VLCFA-Steroid_DH"/>
</dbReference>
<dbReference type="SUPFAM" id="SSF51735">
    <property type="entry name" value="NAD(P)-binding Rossmann-fold domains"/>
    <property type="match status" value="1"/>
</dbReference>
<proteinExistence type="inferred from homology"/>
<evidence type="ECO:0000313" key="6">
    <source>
        <dbReference type="Proteomes" id="UP000305948"/>
    </source>
</evidence>
<accession>A0A5C3MWS3</accession>
<dbReference type="InterPro" id="IPR020904">
    <property type="entry name" value="Sc_DH/Rdtase_CS"/>
</dbReference>
<dbReference type="Proteomes" id="UP000305948">
    <property type="component" value="Unassembled WGS sequence"/>
</dbReference>
<evidence type="ECO:0000256" key="1">
    <source>
        <dbReference type="ARBA" id="ARBA00004240"/>
    </source>
</evidence>
<keyword evidence="3" id="KW-0521">NADP</keyword>